<evidence type="ECO:0000256" key="10">
    <source>
        <dbReference type="ARBA" id="ARBA00022833"/>
    </source>
</evidence>
<feature type="disulfide bond" evidence="15">
    <location>
        <begin position="29"/>
        <end position="96"/>
    </location>
</feature>
<keyword evidence="12" id="KW-0481">Metalloenzyme inhibitor</keyword>
<accession>A0A8C9RVL2</accession>
<dbReference type="GO" id="GO:0046872">
    <property type="term" value="F:metal ion binding"/>
    <property type="evidence" value="ECO:0007669"/>
    <property type="project" value="UniProtKB-KW"/>
</dbReference>
<dbReference type="InterPro" id="IPR030490">
    <property type="entry name" value="TIMP_CS"/>
</dbReference>
<feature type="domain" description="NTR" evidence="17">
    <location>
        <begin position="29"/>
        <end position="148"/>
    </location>
</feature>
<comment type="similarity">
    <text evidence="2">Belongs to the protease inhibitor I35 (TIMP) family.</text>
</comment>
<evidence type="ECO:0000256" key="9">
    <source>
        <dbReference type="ARBA" id="ARBA00022729"/>
    </source>
</evidence>
<feature type="disulfide bond" evidence="15">
    <location>
        <begin position="150"/>
        <end position="197"/>
    </location>
</feature>
<evidence type="ECO:0000256" key="6">
    <source>
        <dbReference type="ARBA" id="ARBA00022608"/>
    </source>
</evidence>
<dbReference type="PANTHER" id="PTHR11844:SF22">
    <property type="entry name" value="METALLOPROTEINASE INHIBITOR 3"/>
    <property type="match status" value="1"/>
</dbReference>
<dbReference type="GO" id="GO:0031012">
    <property type="term" value="C:extracellular matrix"/>
    <property type="evidence" value="ECO:0007669"/>
    <property type="project" value="TreeGrafter"/>
</dbReference>
<gene>
    <name evidence="18" type="primary">TIMP3</name>
</gene>
<dbReference type="GO" id="GO:0008191">
    <property type="term" value="F:metalloendopeptidase inhibitor activity"/>
    <property type="evidence" value="ECO:0007669"/>
    <property type="project" value="InterPro"/>
</dbReference>
<name>A0A8C9RVL2_SCLFO</name>
<dbReference type="PROSITE" id="PS50189">
    <property type="entry name" value="NTR"/>
    <property type="match status" value="1"/>
</dbReference>
<feature type="disulfide bond" evidence="15">
    <location>
        <begin position="155"/>
        <end position="160"/>
    </location>
</feature>
<evidence type="ECO:0000256" key="12">
    <source>
        <dbReference type="ARBA" id="ARBA00023215"/>
    </source>
</evidence>
<dbReference type="KEGG" id="sfm:108931553"/>
<evidence type="ECO:0000256" key="7">
    <source>
        <dbReference type="ARBA" id="ARBA00022690"/>
    </source>
</evidence>
<dbReference type="InterPro" id="IPR008993">
    <property type="entry name" value="TIMP-like_OB-fold"/>
</dbReference>
<dbReference type="GO" id="GO:0002020">
    <property type="term" value="F:protease binding"/>
    <property type="evidence" value="ECO:0007669"/>
    <property type="project" value="TreeGrafter"/>
</dbReference>
<dbReference type="GO" id="GO:0034097">
    <property type="term" value="P:response to cytokine"/>
    <property type="evidence" value="ECO:0007669"/>
    <property type="project" value="TreeGrafter"/>
</dbReference>
<evidence type="ECO:0000256" key="11">
    <source>
        <dbReference type="ARBA" id="ARBA00023157"/>
    </source>
</evidence>
<proteinExistence type="inferred from homology"/>
<dbReference type="GO" id="GO:0051045">
    <property type="term" value="P:negative regulation of membrane protein ectodomain proteolysis"/>
    <property type="evidence" value="ECO:0007669"/>
    <property type="project" value="TreeGrafter"/>
</dbReference>
<feature type="binding site" evidence="14">
    <location>
        <position position="29"/>
    </location>
    <ligand>
        <name>Zn(2+)</name>
        <dbReference type="ChEBI" id="CHEBI:29105"/>
        <note>ligand shared with metalloproteinase partner</note>
    </ligand>
</feature>
<feature type="disulfide bond" evidence="15">
    <location>
        <begin position="41"/>
        <end position="148"/>
    </location>
</feature>
<dbReference type="GeneTree" id="ENSGT00940000159601"/>
<evidence type="ECO:0000256" key="13">
    <source>
        <dbReference type="ARBA" id="ARBA00030101"/>
    </source>
</evidence>
<evidence type="ECO:0000256" key="8">
    <source>
        <dbReference type="ARBA" id="ARBA00022723"/>
    </source>
</evidence>
<dbReference type="InterPro" id="IPR027465">
    <property type="entry name" value="TIMP_C"/>
</dbReference>
<dbReference type="Proteomes" id="UP000694397">
    <property type="component" value="Chromosome 2"/>
</dbReference>
<evidence type="ECO:0000256" key="4">
    <source>
        <dbReference type="ARBA" id="ARBA00022525"/>
    </source>
</evidence>
<dbReference type="InterPro" id="IPR001134">
    <property type="entry name" value="Netrin_domain"/>
</dbReference>
<feature type="chain" id="PRO_5034573701" description="Metalloproteinase inhibitor 3" evidence="16">
    <location>
        <begin position="29"/>
        <end position="216"/>
    </location>
</feature>
<evidence type="ECO:0000256" key="16">
    <source>
        <dbReference type="SAM" id="SignalP"/>
    </source>
</evidence>
<keyword evidence="8 14" id="KW-0479">Metal-binding</keyword>
<dbReference type="FunFam" id="3.90.370.10:FF:000001">
    <property type="entry name" value="Metalloproteinase inhibitor 3"/>
    <property type="match status" value="1"/>
</dbReference>
<dbReference type="GO" id="GO:0005615">
    <property type="term" value="C:extracellular space"/>
    <property type="evidence" value="ECO:0007669"/>
    <property type="project" value="TreeGrafter"/>
</dbReference>
<comment type="subcellular location">
    <subcellularLocation>
        <location evidence="1">Secreted</location>
        <location evidence="1">Extracellular space</location>
        <location evidence="1">Extracellular matrix</location>
    </subcellularLocation>
</comment>
<feature type="signal peptide" evidence="16">
    <location>
        <begin position="1"/>
        <end position="28"/>
    </location>
</feature>
<dbReference type="OrthoDB" id="6041373at2759"/>
<evidence type="ECO:0000313" key="18">
    <source>
        <dbReference type="Ensembl" id="ENSSFOP00015020276.1"/>
    </source>
</evidence>
<keyword evidence="9 16" id="KW-0732">Signal</keyword>
<dbReference type="Gene3D" id="3.90.370.10">
    <property type="entry name" value="Tissue inhibitor of metalloproteinase-1. Chain B, domain 1"/>
    <property type="match status" value="1"/>
</dbReference>
<keyword evidence="5" id="KW-0272">Extracellular matrix</keyword>
<evidence type="ECO:0000256" key="3">
    <source>
        <dbReference type="ARBA" id="ARBA00013517"/>
    </source>
</evidence>
<evidence type="ECO:0000313" key="19">
    <source>
        <dbReference type="Proteomes" id="UP000694397"/>
    </source>
</evidence>
<evidence type="ECO:0000256" key="15">
    <source>
        <dbReference type="PIRSR" id="PIRSR601820-3"/>
    </source>
</evidence>
<evidence type="ECO:0000256" key="14">
    <source>
        <dbReference type="PIRSR" id="PIRSR601820-1"/>
    </source>
</evidence>
<dbReference type="AlphaFoldDB" id="A0A8C9RVL2"/>
<reference evidence="18" key="3">
    <citation type="submission" date="2025-09" db="UniProtKB">
        <authorList>
            <consortium name="Ensembl"/>
        </authorList>
    </citation>
    <scope>IDENTIFICATION</scope>
</reference>
<dbReference type="CDD" id="cd03585">
    <property type="entry name" value="NTR_TIMP"/>
    <property type="match status" value="1"/>
</dbReference>
<dbReference type="PROSITE" id="PS00288">
    <property type="entry name" value="TIMP"/>
    <property type="match status" value="1"/>
</dbReference>
<keyword evidence="7" id="KW-0646">Protease inhibitor</keyword>
<evidence type="ECO:0000259" key="17">
    <source>
        <dbReference type="PROSITE" id="PS50189"/>
    </source>
</evidence>
<evidence type="ECO:0000256" key="1">
    <source>
        <dbReference type="ARBA" id="ARBA00004498"/>
    </source>
</evidence>
<dbReference type="SUPFAM" id="SSF50242">
    <property type="entry name" value="TIMP-like"/>
    <property type="match status" value="1"/>
</dbReference>
<organism evidence="18 19">
    <name type="scientific">Scleropages formosus</name>
    <name type="common">Asian bonytongue</name>
    <name type="synonym">Osteoglossum formosum</name>
    <dbReference type="NCBI Taxonomy" id="113540"/>
    <lineage>
        <taxon>Eukaryota</taxon>
        <taxon>Metazoa</taxon>
        <taxon>Chordata</taxon>
        <taxon>Craniata</taxon>
        <taxon>Vertebrata</taxon>
        <taxon>Euteleostomi</taxon>
        <taxon>Actinopterygii</taxon>
        <taxon>Neopterygii</taxon>
        <taxon>Teleostei</taxon>
        <taxon>Osteoglossocephala</taxon>
        <taxon>Osteoglossomorpha</taxon>
        <taxon>Osteoglossiformes</taxon>
        <taxon>Osteoglossidae</taxon>
        <taxon>Scleropages</taxon>
    </lineage>
</organism>
<sequence length="216" mass="24898">MTMSARSLSRTLVSMLAFTMQLQQLADACSCAPYHPQDAFCNSDIVIRAKVVGKKLLKDSSYSTMRYTVKQMKMYKGFDKVQYVQHIYTHASESLCGVKFEMNKHQYLITGRVYDGKIYTGLCNFNEKWDQLSQSQKKGFSHRYQQGCNCRIKTCHSLPCFVTSKSECLWTDMISHFEAPGFQSRHYACVRKKEGYCSWYRGVSSYNKTMSNATDP</sequence>
<dbReference type="PANTHER" id="PTHR11844">
    <property type="entry name" value="METALLOPROTEASE INHIBITOR"/>
    <property type="match status" value="1"/>
</dbReference>
<keyword evidence="6" id="KW-0483">Metalloprotease inhibitor</keyword>
<reference evidence="18" key="2">
    <citation type="submission" date="2025-08" db="UniProtKB">
        <authorList>
            <consortium name="Ensembl"/>
        </authorList>
    </citation>
    <scope>IDENTIFICATION</scope>
</reference>
<dbReference type="Ensembl" id="ENSSFOT00015020507.2">
    <property type="protein sequence ID" value="ENSSFOP00015020276.1"/>
    <property type="gene ID" value="ENSSFOG00015013032.2"/>
</dbReference>
<dbReference type="Gene3D" id="2.40.50.120">
    <property type="match status" value="1"/>
</dbReference>
<dbReference type="SMART" id="SM00206">
    <property type="entry name" value="NTR"/>
    <property type="match status" value="1"/>
</dbReference>
<dbReference type="Pfam" id="PF00965">
    <property type="entry name" value="TIMP"/>
    <property type="match status" value="1"/>
</dbReference>
<dbReference type="GO" id="GO:0009725">
    <property type="term" value="P:response to hormone"/>
    <property type="evidence" value="ECO:0007669"/>
    <property type="project" value="TreeGrafter"/>
</dbReference>
<reference evidence="18 19" key="1">
    <citation type="submission" date="2019-04" db="EMBL/GenBank/DDBJ databases">
        <authorList>
            <consortium name="Wellcome Sanger Institute Data Sharing"/>
        </authorList>
    </citation>
    <scope>NUCLEOTIDE SEQUENCE [LARGE SCALE GENOMIC DNA]</scope>
</reference>
<evidence type="ECO:0000256" key="5">
    <source>
        <dbReference type="ARBA" id="ARBA00022530"/>
    </source>
</evidence>
<evidence type="ECO:0000256" key="2">
    <source>
        <dbReference type="ARBA" id="ARBA00011027"/>
    </source>
</evidence>
<feature type="disulfide bond" evidence="15">
    <location>
        <begin position="31"/>
        <end position="123"/>
    </location>
</feature>
<keyword evidence="4" id="KW-0964">Secreted</keyword>
<dbReference type="InterPro" id="IPR001820">
    <property type="entry name" value="TIMP"/>
</dbReference>
<keyword evidence="11 15" id="KW-1015">Disulfide bond</keyword>
<protein>
    <recommendedName>
        <fullName evidence="3">Metalloproteinase inhibitor 3</fullName>
    </recommendedName>
    <alternativeName>
        <fullName evidence="13">Tissue inhibitor of metalloproteinases 3</fullName>
    </alternativeName>
</protein>
<keyword evidence="19" id="KW-1185">Reference proteome</keyword>
<feature type="disulfide bond" evidence="15">
    <location>
        <begin position="168"/>
        <end position="189"/>
    </location>
</feature>
<keyword evidence="10 14" id="KW-0862">Zinc</keyword>